<feature type="compositionally biased region" description="Pro residues" evidence="1">
    <location>
        <begin position="227"/>
        <end position="237"/>
    </location>
</feature>
<dbReference type="RefSeq" id="WP_162665962.1">
    <property type="nucleotide sequence ID" value="NZ_LR593886.1"/>
</dbReference>
<organism evidence="3 4">
    <name type="scientific">Gemmata massiliana</name>
    <dbReference type="NCBI Taxonomy" id="1210884"/>
    <lineage>
        <taxon>Bacteria</taxon>
        <taxon>Pseudomonadati</taxon>
        <taxon>Planctomycetota</taxon>
        <taxon>Planctomycetia</taxon>
        <taxon>Gemmatales</taxon>
        <taxon>Gemmataceae</taxon>
        <taxon>Gemmata</taxon>
    </lineage>
</organism>
<name>A0A6P2CPE0_9BACT</name>
<dbReference type="KEGG" id="gms:SOIL9_68260"/>
<feature type="chain" id="PRO_5027019319" evidence="2">
    <location>
        <begin position="22"/>
        <end position="664"/>
    </location>
</feature>
<evidence type="ECO:0000313" key="4">
    <source>
        <dbReference type="Proteomes" id="UP000464178"/>
    </source>
</evidence>
<dbReference type="Proteomes" id="UP000464178">
    <property type="component" value="Chromosome"/>
</dbReference>
<sequence>MVRRLVAVVAVALLAGSPAFAQLDPEPKQQYLWRVVISVKPHPLLTQDFRDRLKRDLLAALQPGLGNLGTVEVIDLADLARDATKEPLWQQFGEKGFAALDAPRDLTGAKTHFLKVEYRDGKVHMESRQYDGFTGLSSPVVRTQSTRAPELAGRTAGLMLDRDFGLVGTVEAIGGKSDEAKVQIRGAGLGPVKDLVQTGDVFAVAAVRKTNRPAPPPVRTATGKIINPPPGSVPPPGLTSTPRDFTLLKVTDVGADGTCRCTILTRYQNAMPATGGVIGYRAMKLGTVKAPVAVRLMSSEGTVYKTASAVNVRASDSGFIVAGAGDQKDVCKFHSQTAQFRSDRPLSGIACVTVALGPSQAKQFPVPILNDEPITLPFDIDPAKEERAAFERSVLAAANAAADARLAQSVCFEAVADLIKKQKNAEALARAQSGFTAADSADKNLSDELTRLKEQGKTVQKAESVDAILAKMGQNVVLLKAYNEQLSKHLKSLEEIVKRENDPASAAREVQAQAINARIALLLARGDVDEALAAYDQLSALLPDDAEIKKRKNELAAEWKIKDDAHQKARDYLLKTWPTIATIPDFDESLKTIRNAVDTCKKHGDKLTIRKLLIVFDGAVVKLNELVAPLDPASEADRKLAKTAESVGKVMAALEQELRKFVEG</sequence>
<gene>
    <name evidence="3" type="ORF">SOIL9_68260</name>
</gene>
<protein>
    <submittedName>
        <fullName evidence="3">Uncharacterized protein</fullName>
    </submittedName>
</protein>
<evidence type="ECO:0000256" key="2">
    <source>
        <dbReference type="SAM" id="SignalP"/>
    </source>
</evidence>
<evidence type="ECO:0000256" key="1">
    <source>
        <dbReference type="SAM" id="MobiDB-lite"/>
    </source>
</evidence>
<dbReference type="EMBL" id="LR593886">
    <property type="protein sequence ID" value="VTR90888.1"/>
    <property type="molecule type" value="Genomic_DNA"/>
</dbReference>
<feature type="region of interest" description="Disordered" evidence="1">
    <location>
        <begin position="213"/>
        <end position="239"/>
    </location>
</feature>
<feature type="signal peptide" evidence="2">
    <location>
        <begin position="1"/>
        <end position="21"/>
    </location>
</feature>
<accession>A0A6P2CPE0</accession>
<evidence type="ECO:0000313" key="3">
    <source>
        <dbReference type="EMBL" id="VTR90888.1"/>
    </source>
</evidence>
<keyword evidence="2" id="KW-0732">Signal</keyword>
<keyword evidence="4" id="KW-1185">Reference proteome</keyword>
<proteinExistence type="predicted"/>
<dbReference type="AlphaFoldDB" id="A0A6P2CPE0"/>
<reference evidence="3 4" key="1">
    <citation type="submission" date="2019-05" db="EMBL/GenBank/DDBJ databases">
        <authorList>
            <consortium name="Science for Life Laboratories"/>
        </authorList>
    </citation>
    <scope>NUCLEOTIDE SEQUENCE [LARGE SCALE GENOMIC DNA]</scope>
    <source>
        <strain evidence="3">Soil9</strain>
    </source>
</reference>